<reference evidence="13 14" key="1">
    <citation type="journal article" date="2011" name="ISME J.">
        <title>Community ecology of hot spring cyanobacterial mats: predominant populations and their functional potential.</title>
        <authorList>
            <person name="Klatt C.G."/>
            <person name="Wood J.M."/>
            <person name="Rusch D.B."/>
            <person name="Bateson M.M."/>
            <person name="Hamamura N."/>
            <person name="Heidelberg J.F."/>
            <person name="Grossman A.R."/>
            <person name="Bhaya D."/>
            <person name="Cohan F.M."/>
            <person name="Kuhl M."/>
            <person name="Bryant D.A."/>
            <person name="Ward D.M."/>
        </authorList>
    </citation>
    <scope>NUCLEOTIDE SEQUENCE [LARGE SCALE GENOMIC DNA]</scope>
    <source>
        <strain evidence="13">OS</strain>
    </source>
</reference>
<dbReference type="GO" id="GO:0008654">
    <property type="term" value="P:phospholipid biosynthetic process"/>
    <property type="evidence" value="ECO:0007669"/>
    <property type="project" value="UniProtKB-KW"/>
</dbReference>
<sequence>MHPEHSSMHASLVRSLHPPAMHTMSALRRYWFILNPAANRGKAKRHVEPLHHALKARQVDTTIQLTTKPHDATEFARAVKCSVDTVVACGGDGTFNETAQPLIHSNTVLGCIPMGSGNDFYSNLSCNRAPRRVRLESAVEKVLCSATCTIDTGQVSFQQHGFHVQRAFLNSLGIGFTGEIARVAKLVPHLRGDLIYLYALWIVARTHRAAPMTFELHTPHGIQTVTENVFSVMIGNGRREGGKFWIAPEADMRDGWLDICILKAFPMIELPYWVLTFMRGTHIHTSQVIYTKIKHAVIHLSRPESLHLDGEVYEHVEGCISVSVMPNSLHVVAI</sequence>
<keyword evidence="4" id="KW-0479">Metal-binding</keyword>
<evidence type="ECO:0000313" key="14">
    <source>
        <dbReference type="Proteomes" id="UP000266389"/>
    </source>
</evidence>
<evidence type="ECO:0000256" key="3">
    <source>
        <dbReference type="ARBA" id="ARBA00022679"/>
    </source>
</evidence>
<dbReference type="Pfam" id="PF19279">
    <property type="entry name" value="YegS_C"/>
    <property type="match status" value="1"/>
</dbReference>
<comment type="cofactor">
    <cofactor evidence="1">
        <name>Mg(2+)</name>
        <dbReference type="ChEBI" id="CHEBI:18420"/>
    </cofactor>
</comment>
<dbReference type="GO" id="GO:0004143">
    <property type="term" value="F:ATP-dependent diacylglycerol kinase activity"/>
    <property type="evidence" value="ECO:0007669"/>
    <property type="project" value="TreeGrafter"/>
</dbReference>
<keyword evidence="8" id="KW-0460">Magnesium</keyword>
<dbReference type="GO" id="GO:0005886">
    <property type="term" value="C:plasma membrane"/>
    <property type="evidence" value="ECO:0007669"/>
    <property type="project" value="TreeGrafter"/>
</dbReference>
<feature type="domain" description="DAGKc" evidence="12">
    <location>
        <begin position="25"/>
        <end position="159"/>
    </location>
</feature>
<dbReference type="NCBIfam" id="TIGR00147">
    <property type="entry name" value="YegS/Rv2252/BmrU family lipid kinase"/>
    <property type="match status" value="1"/>
</dbReference>
<dbReference type="InterPro" id="IPR045540">
    <property type="entry name" value="YegS/DAGK_C"/>
</dbReference>
<dbReference type="GO" id="GO:0046872">
    <property type="term" value="F:metal ion binding"/>
    <property type="evidence" value="ECO:0007669"/>
    <property type="project" value="UniProtKB-KW"/>
</dbReference>
<evidence type="ECO:0000256" key="8">
    <source>
        <dbReference type="ARBA" id="ARBA00022842"/>
    </source>
</evidence>
<name>A0A395M0A0_9BACT</name>
<dbReference type="SMART" id="SM00046">
    <property type="entry name" value="DAGKc"/>
    <property type="match status" value="1"/>
</dbReference>
<accession>A0A395M0A0</accession>
<keyword evidence="2" id="KW-0444">Lipid biosynthesis</keyword>
<dbReference type="EMBL" id="PHFL01000067">
    <property type="protein sequence ID" value="RFM23344.1"/>
    <property type="molecule type" value="Genomic_DNA"/>
</dbReference>
<dbReference type="PANTHER" id="PTHR12358:SF106">
    <property type="entry name" value="LIPID KINASE YEGS"/>
    <property type="match status" value="1"/>
</dbReference>
<organism evidence="13 14">
    <name type="scientific">Candidatus Thermochlorobacter aerophilus</name>
    <dbReference type="NCBI Taxonomy" id="1868324"/>
    <lineage>
        <taxon>Bacteria</taxon>
        <taxon>Pseudomonadati</taxon>
        <taxon>Chlorobiota</taxon>
        <taxon>Chlorobiia</taxon>
        <taxon>Chlorobiales</taxon>
        <taxon>Candidatus Thermochlorobacteriaceae</taxon>
        <taxon>Candidatus Thermochlorobacter</taxon>
    </lineage>
</organism>
<proteinExistence type="predicted"/>
<dbReference type="InterPro" id="IPR001206">
    <property type="entry name" value="Diacylglycerol_kinase_cat_dom"/>
</dbReference>
<dbReference type="SUPFAM" id="SSF111331">
    <property type="entry name" value="NAD kinase/diacylglycerol kinase-like"/>
    <property type="match status" value="1"/>
</dbReference>
<keyword evidence="10" id="KW-0594">Phospholipid biosynthesis</keyword>
<evidence type="ECO:0000259" key="12">
    <source>
        <dbReference type="PROSITE" id="PS50146"/>
    </source>
</evidence>
<dbReference type="Gene3D" id="2.60.200.40">
    <property type="match status" value="1"/>
</dbReference>
<evidence type="ECO:0000256" key="6">
    <source>
        <dbReference type="ARBA" id="ARBA00022777"/>
    </source>
</evidence>
<evidence type="ECO:0000256" key="5">
    <source>
        <dbReference type="ARBA" id="ARBA00022741"/>
    </source>
</evidence>
<keyword evidence="5" id="KW-0547">Nucleotide-binding</keyword>
<dbReference type="AlphaFoldDB" id="A0A395M0A0"/>
<keyword evidence="3" id="KW-0808">Transferase</keyword>
<dbReference type="InterPro" id="IPR017438">
    <property type="entry name" value="ATP-NAD_kinase_N"/>
</dbReference>
<keyword evidence="11" id="KW-1208">Phospholipid metabolism</keyword>
<protein>
    <submittedName>
        <fullName evidence="13">YegS/Rv2252/BmrU family lipid kinase</fullName>
    </submittedName>
</protein>
<keyword evidence="7" id="KW-0067">ATP-binding</keyword>
<dbReference type="GO" id="GO:0005524">
    <property type="term" value="F:ATP binding"/>
    <property type="evidence" value="ECO:0007669"/>
    <property type="project" value="UniProtKB-KW"/>
</dbReference>
<dbReference type="InterPro" id="IPR016064">
    <property type="entry name" value="NAD/diacylglycerol_kinase_sf"/>
</dbReference>
<evidence type="ECO:0000256" key="4">
    <source>
        <dbReference type="ARBA" id="ARBA00022723"/>
    </source>
</evidence>
<dbReference type="PROSITE" id="PS50146">
    <property type="entry name" value="DAGK"/>
    <property type="match status" value="1"/>
</dbReference>
<dbReference type="InterPro" id="IPR005218">
    <property type="entry name" value="Diacylglycerol/lipid_kinase"/>
</dbReference>
<dbReference type="PANTHER" id="PTHR12358">
    <property type="entry name" value="SPHINGOSINE KINASE"/>
    <property type="match status" value="1"/>
</dbReference>
<dbReference type="Pfam" id="PF00781">
    <property type="entry name" value="DAGK_cat"/>
    <property type="match status" value="1"/>
</dbReference>
<keyword evidence="6 13" id="KW-0418">Kinase</keyword>
<keyword evidence="9" id="KW-0443">Lipid metabolism</keyword>
<dbReference type="Gene3D" id="3.40.50.10330">
    <property type="entry name" value="Probable inorganic polyphosphate/atp-NAD kinase, domain 1"/>
    <property type="match status" value="1"/>
</dbReference>
<gene>
    <name evidence="13" type="ORF">D0433_11815</name>
</gene>
<evidence type="ECO:0000256" key="11">
    <source>
        <dbReference type="ARBA" id="ARBA00023264"/>
    </source>
</evidence>
<evidence type="ECO:0000256" key="9">
    <source>
        <dbReference type="ARBA" id="ARBA00023098"/>
    </source>
</evidence>
<dbReference type="InterPro" id="IPR050187">
    <property type="entry name" value="Lipid_Phosphate_FormReg"/>
</dbReference>
<comment type="caution">
    <text evidence="13">The sequence shown here is derived from an EMBL/GenBank/DDBJ whole genome shotgun (WGS) entry which is preliminary data.</text>
</comment>
<evidence type="ECO:0000256" key="7">
    <source>
        <dbReference type="ARBA" id="ARBA00022840"/>
    </source>
</evidence>
<evidence type="ECO:0000256" key="10">
    <source>
        <dbReference type="ARBA" id="ARBA00023209"/>
    </source>
</evidence>
<evidence type="ECO:0000313" key="13">
    <source>
        <dbReference type="EMBL" id="RFM23344.1"/>
    </source>
</evidence>
<dbReference type="Proteomes" id="UP000266389">
    <property type="component" value="Unassembled WGS sequence"/>
</dbReference>
<evidence type="ECO:0000256" key="1">
    <source>
        <dbReference type="ARBA" id="ARBA00001946"/>
    </source>
</evidence>
<evidence type="ECO:0000256" key="2">
    <source>
        <dbReference type="ARBA" id="ARBA00022516"/>
    </source>
</evidence>